<comment type="caution">
    <text evidence="3">The sequence shown here is derived from an EMBL/GenBank/DDBJ whole genome shotgun (WGS) entry which is preliminary data.</text>
</comment>
<sequence>MFTALMAVLQTQAVPVGTIQAQSDTSGQISQYMESGDRAQNQEDYTAAATAYQQAIARIESQPQLDPLLQAEALLGLGRAYRYLGEYDTALPPLARSLSLVESLDESYQANLELSSALYADLLIDLFRELGVVHNGLSQLGESLLYYRRGLVEPGSPAFRPEIQAILLHNIGAIEAELDDDKAQATLEKAAQLSHEAERFDVEASAIFTLGWVAENSGDIESAIARYQQSIDIFQTTHTPDRLIKAYGSLAQIYIEQQDYPKANTTLSKAYALLNAQSDPNPKELAYLLNRAGQLAQFSTDRETAWQSYRQALQLSQQIDDSGQVQALLNLGSLLEDQKQPDLAIFFYKQAIAHIETIRQDIQKLSTDLQRSHTQTVEESYRHLADLLLQQNRKAEALQILELLKIQEVTAYLRGDRNETPQSNLYIPTEMELQQRLDNLPKNATLADFIQTANTIEGVPPLFDSQIIDDLRSAITQQPIPTAVLYPIILEDRLEILLITPDGTIEQFETPIAKTEIGTAVRDLQAALKDNILDAKPAAQQLYTWLIAPLKQSLQDQQVENIIYLPDGVLRYVPLAAFHDGNQWLAERYQSHNITAATLGDLTTPHPKSMSVLAGAFADTTLTYQINIGDRALSYSGLSAAHQEIENLTKVANTQSLFDQNFTPKRTLSAIAGHSILHLATHAQFVVGQPEASFILFGSGQTVNLTELRQWSLPDVDLVVLSACQTATSTEGEGKEILGLGYQIQQTGASAVLASLWSVDDTATAALMNQFYIALAAGQSKAQALRTAQQKLIDNNNFSNPHNWAGFILIGNGL</sequence>
<reference evidence="4" key="1">
    <citation type="submission" date="2018-04" db="EMBL/GenBank/DDBJ databases">
        <authorList>
            <person name="Cornet L."/>
        </authorList>
    </citation>
    <scope>NUCLEOTIDE SEQUENCE [LARGE SCALE GENOMIC DNA]</scope>
</reference>
<dbReference type="Proteomes" id="UP000249354">
    <property type="component" value="Unassembled WGS sequence"/>
</dbReference>
<evidence type="ECO:0000259" key="2">
    <source>
        <dbReference type="Pfam" id="PF12770"/>
    </source>
</evidence>
<evidence type="ECO:0000256" key="1">
    <source>
        <dbReference type="PROSITE-ProRule" id="PRU00339"/>
    </source>
</evidence>
<proteinExistence type="predicted"/>
<feature type="repeat" description="TPR" evidence="1">
    <location>
        <begin position="71"/>
        <end position="104"/>
    </location>
</feature>
<gene>
    <name evidence="3" type="ORF">DCF25_18695</name>
</gene>
<evidence type="ECO:0000313" key="4">
    <source>
        <dbReference type="Proteomes" id="UP000249354"/>
    </source>
</evidence>
<dbReference type="InterPro" id="IPR024983">
    <property type="entry name" value="CHAT_dom"/>
</dbReference>
<dbReference type="Pfam" id="PF13432">
    <property type="entry name" value="TPR_16"/>
    <property type="match status" value="1"/>
</dbReference>
<dbReference type="AlphaFoldDB" id="A0A2W4VYF1"/>
<keyword evidence="1" id="KW-0802">TPR repeat</keyword>
<dbReference type="Pfam" id="PF13424">
    <property type="entry name" value="TPR_12"/>
    <property type="match status" value="1"/>
</dbReference>
<organism evidence="3 4">
    <name type="scientific">Leptolyngbya foveolarum</name>
    <dbReference type="NCBI Taxonomy" id="47253"/>
    <lineage>
        <taxon>Bacteria</taxon>
        <taxon>Bacillati</taxon>
        <taxon>Cyanobacteriota</taxon>
        <taxon>Cyanophyceae</taxon>
        <taxon>Leptolyngbyales</taxon>
        <taxon>Leptolyngbyaceae</taxon>
        <taxon>Leptolyngbya group</taxon>
        <taxon>Leptolyngbya</taxon>
    </lineage>
</organism>
<dbReference type="EMBL" id="QBMC01000168">
    <property type="protein sequence ID" value="PZO11838.1"/>
    <property type="molecule type" value="Genomic_DNA"/>
</dbReference>
<dbReference type="InterPro" id="IPR019734">
    <property type="entry name" value="TPR_rpt"/>
</dbReference>
<name>A0A2W4VYF1_9CYAN</name>
<dbReference type="Pfam" id="PF13181">
    <property type="entry name" value="TPR_8"/>
    <property type="match status" value="1"/>
</dbReference>
<reference evidence="3 4" key="2">
    <citation type="submission" date="2018-06" db="EMBL/GenBank/DDBJ databases">
        <title>Metagenomic assembly of (sub)arctic Cyanobacteria and their associated microbiome from non-axenic cultures.</title>
        <authorList>
            <person name="Baurain D."/>
        </authorList>
    </citation>
    <scope>NUCLEOTIDE SEQUENCE [LARGE SCALE GENOMIC DNA]</scope>
    <source>
        <strain evidence="3">ULC129bin1</strain>
    </source>
</reference>
<dbReference type="PANTHER" id="PTHR10098">
    <property type="entry name" value="RAPSYN-RELATED"/>
    <property type="match status" value="1"/>
</dbReference>
<dbReference type="InterPro" id="IPR011990">
    <property type="entry name" value="TPR-like_helical_dom_sf"/>
</dbReference>
<evidence type="ECO:0000313" key="3">
    <source>
        <dbReference type="EMBL" id="PZO11838.1"/>
    </source>
</evidence>
<dbReference type="Pfam" id="PF12770">
    <property type="entry name" value="CHAT"/>
    <property type="match status" value="1"/>
</dbReference>
<dbReference type="SUPFAM" id="SSF48452">
    <property type="entry name" value="TPR-like"/>
    <property type="match status" value="2"/>
</dbReference>
<dbReference type="PANTHER" id="PTHR10098:SF112">
    <property type="entry name" value="SLR0380 PROTEIN"/>
    <property type="match status" value="1"/>
</dbReference>
<dbReference type="Gene3D" id="1.25.40.10">
    <property type="entry name" value="Tetratricopeptide repeat domain"/>
    <property type="match status" value="3"/>
</dbReference>
<accession>A0A2W4VYF1</accession>
<protein>
    <recommendedName>
        <fullName evidence="2">CHAT domain-containing protein</fullName>
    </recommendedName>
</protein>
<dbReference type="SMART" id="SM00028">
    <property type="entry name" value="TPR"/>
    <property type="match status" value="7"/>
</dbReference>
<feature type="domain" description="CHAT" evidence="2">
    <location>
        <begin position="537"/>
        <end position="812"/>
    </location>
</feature>
<dbReference type="PROSITE" id="PS50005">
    <property type="entry name" value="TPR"/>
    <property type="match status" value="1"/>
</dbReference>